<evidence type="ECO:0000313" key="3">
    <source>
        <dbReference type="Proteomes" id="UP001151002"/>
    </source>
</evidence>
<accession>A0ABT4AXK4</accession>
<dbReference type="Proteomes" id="UP001151002">
    <property type="component" value="Unassembled WGS sequence"/>
</dbReference>
<comment type="caution">
    <text evidence="2">The sequence shown here is derived from an EMBL/GenBank/DDBJ whole genome shotgun (WGS) entry which is preliminary data.</text>
</comment>
<proteinExistence type="predicted"/>
<evidence type="ECO:0000256" key="1">
    <source>
        <dbReference type="SAM" id="Phobius"/>
    </source>
</evidence>
<organism evidence="2 3">
    <name type="scientific">Paractinoplanes pyxinae</name>
    <dbReference type="NCBI Taxonomy" id="2997416"/>
    <lineage>
        <taxon>Bacteria</taxon>
        <taxon>Bacillati</taxon>
        <taxon>Actinomycetota</taxon>
        <taxon>Actinomycetes</taxon>
        <taxon>Micromonosporales</taxon>
        <taxon>Micromonosporaceae</taxon>
        <taxon>Paractinoplanes</taxon>
    </lineage>
</organism>
<gene>
    <name evidence="2" type="ORF">OWR29_13155</name>
</gene>
<feature type="transmembrane region" description="Helical" evidence="1">
    <location>
        <begin position="135"/>
        <end position="155"/>
    </location>
</feature>
<feature type="transmembrane region" description="Helical" evidence="1">
    <location>
        <begin position="12"/>
        <end position="33"/>
    </location>
</feature>
<keyword evidence="1" id="KW-0472">Membrane</keyword>
<evidence type="ECO:0008006" key="4">
    <source>
        <dbReference type="Google" id="ProtNLM"/>
    </source>
</evidence>
<reference evidence="2" key="1">
    <citation type="submission" date="2022-11" db="EMBL/GenBank/DDBJ databases">
        <authorList>
            <person name="Somphong A."/>
            <person name="Phongsopitanun W."/>
        </authorList>
    </citation>
    <scope>NUCLEOTIDE SEQUENCE</scope>
    <source>
        <strain evidence="2">Pm04-4</strain>
    </source>
</reference>
<feature type="transmembrane region" description="Helical" evidence="1">
    <location>
        <begin position="109"/>
        <end position="128"/>
    </location>
</feature>
<feature type="transmembrane region" description="Helical" evidence="1">
    <location>
        <begin position="175"/>
        <end position="193"/>
    </location>
</feature>
<dbReference type="EMBL" id="JAPNTZ010000004">
    <property type="protein sequence ID" value="MCY1138950.1"/>
    <property type="molecule type" value="Genomic_DNA"/>
</dbReference>
<keyword evidence="1" id="KW-0812">Transmembrane</keyword>
<protein>
    <recommendedName>
        <fullName evidence="4">ABC transporter permease</fullName>
    </recommendedName>
</protein>
<feature type="transmembrane region" description="Helical" evidence="1">
    <location>
        <begin position="39"/>
        <end position="57"/>
    </location>
</feature>
<feature type="transmembrane region" description="Helical" evidence="1">
    <location>
        <begin position="78"/>
        <end position="103"/>
    </location>
</feature>
<dbReference type="RefSeq" id="WP_267563004.1">
    <property type="nucleotide sequence ID" value="NZ_JAPNTZ010000004.1"/>
</dbReference>
<keyword evidence="1" id="KW-1133">Transmembrane helix</keyword>
<keyword evidence="3" id="KW-1185">Reference proteome</keyword>
<evidence type="ECO:0000313" key="2">
    <source>
        <dbReference type="EMBL" id="MCY1138950.1"/>
    </source>
</evidence>
<name>A0ABT4AXK4_9ACTN</name>
<sequence length="199" mass="21416">MIAVLRSELHRTLTIPSSWLSMGLAVVLGMSFALFSVDFWSLFVALGVFGIAVVVTSQHYTHRTAVLLFLGQPRRWQALAAQCLCAIVLGLVVAVVSGVTTIVSGEYEQFAGTMAATPLLAVFGVASATVIRRPVALFIAYGTWFVFAEGLAFRFKQPLPFTTFMSAAGGNPKGLLFFAGYAVVSLAVAGWFIRRDLTD</sequence>